<dbReference type="OrthoDB" id="7456916at2"/>
<dbReference type="Gene3D" id="2.102.10.10">
    <property type="entry name" value="Rieske [2Fe-2S] iron-sulphur domain"/>
    <property type="match status" value="1"/>
</dbReference>
<sequence>MTALMRPATEPAVRDSRPILEGPGIGYHQNWYAVCLSRELKPGKIVGRGFLDGKVIAFRGKNGKAQVMSAYCSHIGADLSIGDVIGDEVRCPFHHWQYNQEGVCTHIPVGCKIPDRARIQTFPTAEKWGMVWAFNGEKPLFDVPGVRGYEESDLLYGVKVHEAGFPVPPWVMVCNSHDYQHLHTLHELGIIEGPINMNSSDYVLEHDVHYTTRDGLKVENWNRVTGTNTFSAISRTPSGPIFGMFTGTRIPGGGTRAYLLAGVPRKEGKNKGRPPTRTEQFALVSGTMMSFLKDAPRLLRAAKFMQAFLDDDEGVLQTIQFRQGVMVEADKTLLGFLKYVREYPKADLLSAA</sequence>
<organism evidence="7 8">
    <name type="scientific">Myxococcus llanfairpwllgwyngyllgogerychwyrndrobwllllantysiliogogogochensis</name>
    <dbReference type="NCBI Taxonomy" id="2590453"/>
    <lineage>
        <taxon>Bacteria</taxon>
        <taxon>Pseudomonadati</taxon>
        <taxon>Myxococcota</taxon>
        <taxon>Myxococcia</taxon>
        <taxon>Myxococcales</taxon>
        <taxon>Cystobacterineae</taxon>
        <taxon>Myxococcaceae</taxon>
        <taxon>Myxococcus</taxon>
    </lineage>
</organism>
<evidence type="ECO:0000313" key="8">
    <source>
        <dbReference type="Proteomes" id="UP000315369"/>
    </source>
</evidence>
<dbReference type="InterPro" id="IPR036922">
    <property type="entry name" value="Rieske_2Fe-2S_sf"/>
</dbReference>
<dbReference type="PROSITE" id="PS51296">
    <property type="entry name" value="RIESKE"/>
    <property type="match status" value="1"/>
</dbReference>
<dbReference type="InterPro" id="IPR050584">
    <property type="entry name" value="Cholesterol_7-desaturase"/>
</dbReference>
<reference evidence="7 8" key="1">
    <citation type="submission" date="2019-06" db="EMBL/GenBank/DDBJ databases">
        <authorList>
            <person name="Livingstone P."/>
            <person name="Whitworth D."/>
        </authorList>
    </citation>
    <scope>NUCLEOTIDE SEQUENCE [LARGE SCALE GENOMIC DNA]</scope>
    <source>
        <strain evidence="7 8">AM401</strain>
    </source>
</reference>
<evidence type="ECO:0000256" key="4">
    <source>
        <dbReference type="ARBA" id="ARBA00023004"/>
    </source>
</evidence>
<dbReference type="GO" id="GO:0046872">
    <property type="term" value="F:metal ion binding"/>
    <property type="evidence" value="ECO:0007669"/>
    <property type="project" value="UniProtKB-KW"/>
</dbReference>
<dbReference type="EMBL" id="VIFM01000531">
    <property type="protein sequence ID" value="TQF08585.1"/>
    <property type="molecule type" value="Genomic_DNA"/>
</dbReference>
<evidence type="ECO:0000259" key="6">
    <source>
        <dbReference type="PROSITE" id="PS51296"/>
    </source>
</evidence>
<evidence type="ECO:0000256" key="2">
    <source>
        <dbReference type="ARBA" id="ARBA00022723"/>
    </source>
</evidence>
<keyword evidence="5" id="KW-0411">Iron-sulfur</keyword>
<dbReference type="AlphaFoldDB" id="A0A540WHT9"/>
<gene>
    <name evidence="7" type="ORF">FJV41_49140</name>
</gene>
<dbReference type="Pfam" id="PF00355">
    <property type="entry name" value="Rieske"/>
    <property type="match status" value="1"/>
</dbReference>
<dbReference type="SUPFAM" id="SSF50022">
    <property type="entry name" value="ISP domain"/>
    <property type="match status" value="1"/>
</dbReference>
<evidence type="ECO:0000256" key="3">
    <source>
        <dbReference type="ARBA" id="ARBA00023002"/>
    </source>
</evidence>
<evidence type="ECO:0000256" key="5">
    <source>
        <dbReference type="ARBA" id="ARBA00023014"/>
    </source>
</evidence>
<evidence type="ECO:0000256" key="1">
    <source>
        <dbReference type="ARBA" id="ARBA00022714"/>
    </source>
</evidence>
<keyword evidence="4" id="KW-0408">Iron</keyword>
<dbReference type="CDD" id="cd03469">
    <property type="entry name" value="Rieske_RO_Alpha_N"/>
    <property type="match status" value="1"/>
</dbReference>
<keyword evidence="8" id="KW-1185">Reference proteome</keyword>
<dbReference type="Proteomes" id="UP000315369">
    <property type="component" value="Unassembled WGS sequence"/>
</dbReference>
<keyword evidence="3" id="KW-0560">Oxidoreductase</keyword>
<comment type="caution">
    <text evidence="7">The sequence shown here is derived from an EMBL/GenBank/DDBJ whole genome shotgun (WGS) entry which is preliminary data.</text>
</comment>
<name>A0A540WHT9_9BACT</name>
<dbReference type="GO" id="GO:0051537">
    <property type="term" value="F:2 iron, 2 sulfur cluster binding"/>
    <property type="evidence" value="ECO:0007669"/>
    <property type="project" value="UniProtKB-KW"/>
</dbReference>
<feature type="domain" description="Rieske" evidence="6">
    <location>
        <begin position="32"/>
        <end position="133"/>
    </location>
</feature>
<protein>
    <submittedName>
        <fullName evidence="7">Rieske (2Fe-2S) protein</fullName>
    </submittedName>
</protein>
<dbReference type="InterPro" id="IPR017941">
    <property type="entry name" value="Rieske_2Fe-2S"/>
</dbReference>
<proteinExistence type="predicted"/>
<dbReference type="PANTHER" id="PTHR21266:SF60">
    <property type="entry name" value="3-KETOSTEROID-9-ALPHA-MONOOXYGENASE, OXYGENASE COMPONENT"/>
    <property type="match status" value="1"/>
</dbReference>
<evidence type="ECO:0000313" key="7">
    <source>
        <dbReference type="EMBL" id="TQF08585.1"/>
    </source>
</evidence>
<accession>A0A540WHT9</accession>
<keyword evidence="2" id="KW-0479">Metal-binding</keyword>
<dbReference type="GO" id="GO:0016491">
    <property type="term" value="F:oxidoreductase activity"/>
    <property type="evidence" value="ECO:0007669"/>
    <property type="project" value="UniProtKB-KW"/>
</dbReference>
<dbReference type="PANTHER" id="PTHR21266">
    <property type="entry name" value="IRON-SULFUR DOMAIN CONTAINING PROTEIN"/>
    <property type="match status" value="1"/>
</dbReference>
<keyword evidence="1" id="KW-0001">2Fe-2S</keyword>